<keyword evidence="2" id="KW-1185">Reference proteome</keyword>
<accession>A0ACC6KZG1</accession>
<keyword evidence="1" id="KW-0808">Transferase</keyword>
<evidence type="ECO:0000313" key="2">
    <source>
        <dbReference type="Proteomes" id="UP001246858"/>
    </source>
</evidence>
<comment type="caution">
    <text evidence="1">The sequence shown here is derived from an EMBL/GenBank/DDBJ whole genome shotgun (WGS) entry which is preliminary data.</text>
</comment>
<sequence>MKTTISLLLFFLLFNFSKAQEKFPLTNAEGNPMNYYVSRPKSKIPIFLAVNDKQTKFINPFNALPNDPLGNMVYLVNAKTIAVTTWIKKDSIDYYRYSIFENDTTIVRANAKLSQIDFVWPASSDLPGYLTMNLTVPDTRNKKITVKIYRLPEESKVTTVIIYNKSLPQARIEKAVLLREGRLFKTRGTNIISTLADIIPINNGSKFSLDKKSRGIQLILNKTDIDFAYYAGLVKVSKNKADTLFVSNNWNYDSHDGKPYVFIPASYFSEPGSYQLRITPMPGQSFDRTSIDSKWAKISFKVKSPPLTFGISEVITALSVIILLAISTFLLIRRKNKQKLIIAHRQAESAKTELNHVRSQLNPHFVFNALGGIQNLMNQKEIEKANSYLSKFARLTRSILDGKQLIALKDEHRLLDDYLAMEQLRFNFSYQIAVDTDIDILEVMIPTMLLQPFAENAVKHSMSVQGNKGKLLVAFKAVGDNLILSVNDNGEGFDVQKVYAGFGLSLCKKRIDLLNRMYQDCPITLELHSDLNGTTAIITLNHWL</sequence>
<dbReference type="EMBL" id="JAVDTF010000003">
    <property type="protein sequence ID" value="MDR6784639.1"/>
    <property type="molecule type" value="Genomic_DNA"/>
</dbReference>
<dbReference type="Proteomes" id="UP001246858">
    <property type="component" value="Unassembled WGS sequence"/>
</dbReference>
<gene>
    <name evidence="1" type="ORF">J2X78_003213</name>
</gene>
<reference evidence="1" key="1">
    <citation type="submission" date="2023-07" db="EMBL/GenBank/DDBJ databases">
        <title>Sorghum-associated microbial communities from plants grown in Nebraska, USA.</title>
        <authorList>
            <person name="Schachtman D."/>
        </authorList>
    </citation>
    <scope>NUCLEOTIDE SEQUENCE</scope>
    <source>
        <strain evidence="1">2697</strain>
    </source>
</reference>
<evidence type="ECO:0000313" key="1">
    <source>
        <dbReference type="EMBL" id="MDR6784639.1"/>
    </source>
</evidence>
<organism evidence="1 2">
    <name type="scientific">Pedobacter africanus</name>
    <dbReference type="NCBI Taxonomy" id="151894"/>
    <lineage>
        <taxon>Bacteria</taxon>
        <taxon>Pseudomonadati</taxon>
        <taxon>Bacteroidota</taxon>
        <taxon>Sphingobacteriia</taxon>
        <taxon>Sphingobacteriales</taxon>
        <taxon>Sphingobacteriaceae</taxon>
        <taxon>Pedobacter</taxon>
    </lineage>
</organism>
<proteinExistence type="predicted"/>
<name>A0ACC6KZG1_9SPHI</name>
<keyword evidence="1" id="KW-0418">Kinase</keyword>
<protein>
    <submittedName>
        <fullName evidence="1">Sensor histidine kinase YesM</fullName>
    </submittedName>
</protein>